<dbReference type="Gene3D" id="3.30.420.40">
    <property type="match status" value="1"/>
</dbReference>
<evidence type="ECO:0000313" key="1">
    <source>
        <dbReference type="EMBL" id="RZD16271.1"/>
    </source>
</evidence>
<accession>A0A519BG77</accession>
<reference evidence="1 2" key="1">
    <citation type="journal article" date="2019" name="ISME J.">
        <title>Insights into ecological role of a new deltaproteobacterial order Candidatus Acidulodesulfobacterales by metagenomics and metatranscriptomics.</title>
        <authorList>
            <person name="Tan S."/>
            <person name="Liu J."/>
            <person name="Fang Y."/>
            <person name="Hedlund B.P."/>
            <person name="Lian Z.H."/>
            <person name="Huang L.Y."/>
            <person name="Li J.T."/>
            <person name="Huang L.N."/>
            <person name="Li W.J."/>
            <person name="Jiang H.C."/>
            <person name="Dong H.L."/>
            <person name="Shu W.S."/>
        </authorList>
    </citation>
    <scope>NUCLEOTIDE SEQUENCE [LARGE SCALE GENOMIC DNA]</scope>
    <source>
        <strain evidence="1">AP2</strain>
    </source>
</reference>
<gene>
    <name evidence="1" type="ORF">EVJ46_04345</name>
</gene>
<dbReference type="AlphaFoldDB" id="A0A519BG77"/>
<dbReference type="SUPFAM" id="SSF53067">
    <property type="entry name" value="Actin-like ATPase domain"/>
    <property type="match status" value="1"/>
</dbReference>
<dbReference type="Proteomes" id="UP000316562">
    <property type="component" value="Unassembled WGS sequence"/>
</dbReference>
<name>A0A519BG77_ACIG2</name>
<dbReference type="PANTHER" id="PTHR32329">
    <property type="entry name" value="BIFUNCTIONAL PROTEIN [INCLUDES 2-HYDROXYACYL-COA DEHYDRATASE (N-TER) AND ITS ACTIVATOR DOMAIN (C_TERM)-RELATED"/>
    <property type="match status" value="1"/>
</dbReference>
<dbReference type="PANTHER" id="PTHR32329:SF2">
    <property type="entry name" value="BIFUNCTIONAL PROTEIN [INCLUDES 2-HYDROXYACYL-COA DEHYDRATASE (N-TER) AND ITS ACTIVATOR DOMAIN (C_TERM)"/>
    <property type="match status" value="1"/>
</dbReference>
<proteinExistence type="predicted"/>
<sequence>MILLDAGTTYAKILNTETNEKTVKKVADLEKTFKADIGTGHNISRFAKQSVNEIIALSYAGKRLIKEKSFTLLDVGSRDAKYVIFENGNFIHSDWNTECGAFTGQAIEILGSYLNLNYNDIEPQKEFITATCGLLGMGHVFDMVASSVEPGIAAARLIKGVCMSMYRFARKPDKIYLTGGLVNNALFVRSMPAETICLDRFTLLEGVLEYAASKKDGINL</sequence>
<dbReference type="InterPro" id="IPR043129">
    <property type="entry name" value="ATPase_NBD"/>
</dbReference>
<dbReference type="InterPro" id="IPR051805">
    <property type="entry name" value="Dehydratase_Activator_Redct"/>
</dbReference>
<comment type="caution">
    <text evidence="1">The sequence shown here is derived from an EMBL/GenBank/DDBJ whole genome shotgun (WGS) entry which is preliminary data.</text>
</comment>
<dbReference type="EMBL" id="SGBC01000002">
    <property type="protein sequence ID" value="RZD16271.1"/>
    <property type="molecule type" value="Genomic_DNA"/>
</dbReference>
<organism evidence="1 2">
    <name type="scientific">Acididesulfobacter guangdongensis</name>
    <dbReference type="NCBI Taxonomy" id="2597225"/>
    <lineage>
        <taxon>Bacteria</taxon>
        <taxon>Deltaproteobacteria</taxon>
        <taxon>Candidatus Acidulodesulfobacterales</taxon>
        <taxon>Candidatus Acididesulfobacter</taxon>
    </lineage>
</organism>
<protein>
    <submittedName>
        <fullName evidence="1">ATPase</fullName>
    </submittedName>
</protein>
<evidence type="ECO:0000313" key="2">
    <source>
        <dbReference type="Proteomes" id="UP000316562"/>
    </source>
</evidence>